<evidence type="ECO:0000256" key="7">
    <source>
        <dbReference type="ARBA" id="ARBA00022737"/>
    </source>
</evidence>
<evidence type="ECO:0000256" key="5">
    <source>
        <dbReference type="ARBA" id="ARBA00022692"/>
    </source>
</evidence>
<dbReference type="InterPro" id="IPR010949">
    <property type="entry name" value="TonB_Hb/transfer/lactofer_rcpt"/>
</dbReference>
<dbReference type="NCBIfam" id="TIGR01786">
    <property type="entry name" value="TonB-hemlactrns"/>
    <property type="match status" value="1"/>
</dbReference>
<feature type="domain" description="TonB-dependent receptor plug" evidence="17">
    <location>
        <begin position="49"/>
        <end position="150"/>
    </location>
</feature>
<keyword evidence="5 12" id="KW-0812">Transmembrane</keyword>
<evidence type="ECO:0000259" key="16">
    <source>
        <dbReference type="Pfam" id="PF00593"/>
    </source>
</evidence>
<dbReference type="Pfam" id="PF07715">
    <property type="entry name" value="Plug"/>
    <property type="match status" value="1"/>
</dbReference>
<comment type="caution">
    <text evidence="18">The sequence shown here is derived from an EMBL/GenBank/DDBJ whole genome shotgun (WGS) entry which is preliminary data.</text>
</comment>
<evidence type="ECO:0000313" key="19">
    <source>
        <dbReference type="Proteomes" id="UP000276010"/>
    </source>
</evidence>
<dbReference type="Proteomes" id="UP000276010">
    <property type="component" value="Unassembled WGS sequence"/>
</dbReference>
<dbReference type="EMBL" id="RRUC01000004">
    <property type="protein sequence ID" value="RRN05935.1"/>
    <property type="molecule type" value="Genomic_DNA"/>
</dbReference>
<feature type="short sequence motif" description="TonB C-terminal box" evidence="13">
    <location>
        <begin position="737"/>
        <end position="754"/>
    </location>
</feature>
<accession>A0A426FKD9</accession>
<keyword evidence="8 14" id="KW-0798">TonB box</keyword>
<dbReference type="InterPro" id="IPR039426">
    <property type="entry name" value="TonB-dep_rcpt-like"/>
</dbReference>
<keyword evidence="7" id="KW-0677">Repeat</keyword>
<dbReference type="InterPro" id="IPR000531">
    <property type="entry name" value="Beta-barrel_TonB"/>
</dbReference>
<dbReference type="Gene3D" id="2.170.130.10">
    <property type="entry name" value="TonB-dependent receptor, plug domain"/>
    <property type="match status" value="1"/>
</dbReference>
<evidence type="ECO:0000259" key="17">
    <source>
        <dbReference type="Pfam" id="PF07715"/>
    </source>
</evidence>
<evidence type="ECO:0000256" key="8">
    <source>
        <dbReference type="ARBA" id="ARBA00023077"/>
    </source>
</evidence>
<evidence type="ECO:0000256" key="14">
    <source>
        <dbReference type="RuleBase" id="RU003357"/>
    </source>
</evidence>
<evidence type="ECO:0000256" key="13">
    <source>
        <dbReference type="PROSITE-ProRule" id="PRU10144"/>
    </source>
</evidence>
<evidence type="ECO:0000256" key="12">
    <source>
        <dbReference type="PROSITE-ProRule" id="PRU01360"/>
    </source>
</evidence>
<dbReference type="InterPro" id="IPR010917">
    <property type="entry name" value="TonB_rcpt_CS"/>
</dbReference>
<gene>
    <name evidence="18" type="ORF">EIM44_00985</name>
</gene>
<evidence type="ECO:0000256" key="6">
    <source>
        <dbReference type="ARBA" id="ARBA00022729"/>
    </source>
</evidence>
<evidence type="ECO:0000256" key="3">
    <source>
        <dbReference type="ARBA" id="ARBA00022448"/>
    </source>
</evidence>
<dbReference type="Gene3D" id="2.40.170.20">
    <property type="entry name" value="TonB-dependent receptor, beta-barrel domain"/>
    <property type="match status" value="1"/>
</dbReference>
<dbReference type="InterPro" id="IPR037066">
    <property type="entry name" value="Plug_dom_sf"/>
</dbReference>
<keyword evidence="10 18" id="KW-0675">Receptor</keyword>
<dbReference type="CDD" id="cd01347">
    <property type="entry name" value="ligand_gated_channel"/>
    <property type="match status" value="1"/>
</dbReference>
<dbReference type="GO" id="GO:0015344">
    <property type="term" value="F:siderophore uptake transmembrane transporter activity"/>
    <property type="evidence" value="ECO:0007669"/>
    <property type="project" value="TreeGrafter"/>
</dbReference>
<reference evidence="18 19" key="1">
    <citation type="submission" date="2018-11" db="EMBL/GenBank/DDBJ databases">
        <title>Whole genome sequence of Bibersteinia trehalosi strain OADDL-BT1 an multidrug resistant pathogen isolate.</title>
        <authorList>
            <person name="Couger M."/>
            <person name="Ramachandran A."/>
        </authorList>
    </citation>
    <scope>NUCLEOTIDE SEQUENCE [LARGE SCALE GENOMIC DNA]</scope>
    <source>
        <strain evidence="18 19">OADDL-BT1</strain>
    </source>
</reference>
<dbReference type="InterPro" id="IPR036942">
    <property type="entry name" value="Beta-barrel_TonB_sf"/>
</dbReference>
<feature type="signal peptide" evidence="15">
    <location>
        <begin position="1"/>
        <end position="23"/>
    </location>
</feature>
<evidence type="ECO:0000313" key="18">
    <source>
        <dbReference type="EMBL" id="RRN05935.1"/>
    </source>
</evidence>
<evidence type="ECO:0000256" key="4">
    <source>
        <dbReference type="ARBA" id="ARBA00022452"/>
    </source>
</evidence>
<keyword evidence="6 15" id="KW-0732">Signal</keyword>
<dbReference type="GO" id="GO:0044718">
    <property type="term" value="P:siderophore transmembrane transport"/>
    <property type="evidence" value="ECO:0007669"/>
    <property type="project" value="TreeGrafter"/>
</dbReference>
<dbReference type="SUPFAM" id="SSF56935">
    <property type="entry name" value="Porins"/>
    <property type="match status" value="1"/>
</dbReference>
<dbReference type="RefSeq" id="WP_015431640.1">
    <property type="nucleotide sequence ID" value="NZ_CP146202.1"/>
</dbReference>
<evidence type="ECO:0000256" key="2">
    <source>
        <dbReference type="ARBA" id="ARBA00008143"/>
    </source>
</evidence>
<dbReference type="PANTHER" id="PTHR30069">
    <property type="entry name" value="TONB-DEPENDENT OUTER MEMBRANE RECEPTOR"/>
    <property type="match status" value="1"/>
</dbReference>
<evidence type="ECO:0000256" key="9">
    <source>
        <dbReference type="ARBA" id="ARBA00023136"/>
    </source>
</evidence>
<dbReference type="PANTHER" id="PTHR30069:SF29">
    <property type="entry name" value="HEMOGLOBIN AND HEMOGLOBIN-HAPTOGLOBIN-BINDING PROTEIN 1-RELATED"/>
    <property type="match status" value="1"/>
</dbReference>
<dbReference type="InterPro" id="IPR012910">
    <property type="entry name" value="Plug_dom"/>
</dbReference>
<dbReference type="STRING" id="1263831.F543_21740"/>
<keyword evidence="11 12" id="KW-0998">Cell outer membrane</keyword>
<evidence type="ECO:0000256" key="15">
    <source>
        <dbReference type="SAM" id="SignalP"/>
    </source>
</evidence>
<protein>
    <submittedName>
        <fullName evidence="18">TonB-dependent hemoglobin/transferrin/lactoferrin family receptor</fullName>
    </submittedName>
</protein>
<name>A0A426FKD9_BIBTR</name>
<keyword evidence="4 12" id="KW-1134">Transmembrane beta strand</keyword>
<dbReference type="GO" id="GO:0009279">
    <property type="term" value="C:cell outer membrane"/>
    <property type="evidence" value="ECO:0007669"/>
    <property type="project" value="UniProtKB-SubCell"/>
</dbReference>
<keyword evidence="9 12" id="KW-0472">Membrane</keyword>
<comment type="subcellular location">
    <subcellularLocation>
        <location evidence="1 12">Cell outer membrane</location>
        <topology evidence="1 12">Multi-pass membrane protein</topology>
    </subcellularLocation>
</comment>
<sequence>MKKNTALMLLAILGVLSLPNVFAEELVELDEVRVVAKEEAKTNGEIKKSRRVIQDELIADTKDLVRYTTDVGIADSGRHNKGFAMRGVEGNRVGINIDGVSLPDSEENSLYARYGNFNSSRVQIDPELVTGIDIMRGADSFAQGSGALGGGVSYRTVVADDIVQIGNRFGGLFRSGYATKNNEWTNTVGAAYKDEKWEAVGLYSYRRGHELKSLGNGADISGAARGVPDPSHHRNHNYLAKLSYFINDNHRISLNYTGQNHENLTDERSYTFVGWRRTLDTTERDNLNVAYEYFPSNGLLGYLKLDYDWQKITVGAINLKGLYRTDGVEDLDDIFDRRMKNDFHRINLRLDSSPLESRWGTHNLSLRTAYSQREFKNINKDIYLFGELDQALYISAVQKPVRTQNIYLLLQDKIMWNEQLSSDVGVRYDFTKLTPRASNVYCQFCDQVSSASTTFQNLSGSFGLDYQINPTWKAGYHISSGYRIPTATEMYFTFLNAAGNWLANPNLKAERSLNQSVALAAENEQGNFALQLYRTNYKDFLYERETAGWRLHTNCDFRCSSPYYRTLFQQAVNIDRAKISGLEVRGMLNLHHWVAAIPQGVSVMGALGYSKGKLYGTSESLLSIQPVKVILGAGYDDPNDRWGLQARWTYLGQKKGKDAQILTYYYDQSGGTSTYPFLNRSAVLFDMYGFAKIGKHTTLRAGVYNLFNRKYHTWDSLRGINLQSTTNTVDREGKGLERFYAPGRNYAFSVEIKF</sequence>
<evidence type="ECO:0000256" key="10">
    <source>
        <dbReference type="ARBA" id="ARBA00023170"/>
    </source>
</evidence>
<organism evidence="18 19">
    <name type="scientific">Bibersteinia trehalosi</name>
    <name type="common">Pasteurella trehalosi</name>
    <dbReference type="NCBI Taxonomy" id="47735"/>
    <lineage>
        <taxon>Bacteria</taxon>
        <taxon>Pseudomonadati</taxon>
        <taxon>Pseudomonadota</taxon>
        <taxon>Gammaproteobacteria</taxon>
        <taxon>Pasteurellales</taxon>
        <taxon>Pasteurellaceae</taxon>
        <taxon>Bibersteinia</taxon>
    </lineage>
</organism>
<dbReference type="PROSITE" id="PS01156">
    <property type="entry name" value="TONB_DEPENDENT_REC_2"/>
    <property type="match status" value="1"/>
</dbReference>
<evidence type="ECO:0000256" key="1">
    <source>
        <dbReference type="ARBA" id="ARBA00004571"/>
    </source>
</evidence>
<keyword evidence="3 12" id="KW-0813">Transport</keyword>
<dbReference type="AlphaFoldDB" id="A0A426FKD9"/>
<dbReference type="Pfam" id="PF00593">
    <property type="entry name" value="TonB_dep_Rec_b-barrel"/>
    <property type="match status" value="1"/>
</dbReference>
<proteinExistence type="inferred from homology"/>
<evidence type="ECO:0000256" key="11">
    <source>
        <dbReference type="ARBA" id="ARBA00023237"/>
    </source>
</evidence>
<comment type="similarity">
    <text evidence="2">Belongs to the TonB-dependent receptor family. Hemoglobin/haptoglobin binding protein subfamily.</text>
</comment>
<feature type="domain" description="TonB-dependent receptor-like beta-barrel" evidence="16">
    <location>
        <begin position="247"/>
        <end position="706"/>
    </location>
</feature>
<dbReference type="PROSITE" id="PS52016">
    <property type="entry name" value="TONB_DEPENDENT_REC_3"/>
    <property type="match status" value="1"/>
</dbReference>
<feature type="chain" id="PRO_5019433385" evidence="15">
    <location>
        <begin position="24"/>
        <end position="754"/>
    </location>
</feature>